<dbReference type="RefSeq" id="WP_008952286.1">
    <property type="nucleotide sequence ID" value="NZ_ACIS01000001.1"/>
</dbReference>
<reference evidence="1 2" key="1">
    <citation type="submission" date="2009-02" db="EMBL/GenBank/DDBJ databases">
        <title>Sequencing of the draft genome and assembly of Lutiella nitroferrum 2002.</title>
        <authorList>
            <consortium name="US DOE Joint Genome Institute (JGI-PGF)"/>
            <person name="Lucas S."/>
            <person name="Copeland A."/>
            <person name="Lapidus A."/>
            <person name="Glavina del Rio T."/>
            <person name="Tice H."/>
            <person name="Bruce D."/>
            <person name="Goodwin L."/>
            <person name="Pitluck S."/>
            <person name="Larimer F."/>
            <person name="Land M.L."/>
            <person name="Hauser L."/>
            <person name="Coates J.D."/>
        </authorList>
    </citation>
    <scope>NUCLEOTIDE SEQUENCE [LARGE SCALE GENOMIC DNA]</scope>
    <source>
        <strain evidence="1 2">2002</strain>
    </source>
</reference>
<dbReference type="AlphaFoldDB" id="B9YYT1"/>
<dbReference type="Proteomes" id="UP000003165">
    <property type="component" value="Unassembled WGS sequence"/>
</dbReference>
<sequence>MEWQQISGLVSKDADYVMALAKQGWRRWQEVEERRLLALYGQEHLQAIHLRMKDMGYQPLVPLHDRRHGFRKGDYAV</sequence>
<comment type="caution">
    <text evidence="1">The sequence shown here is derived from an EMBL/GenBank/DDBJ whole genome shotgun (WGS) entry which is preliminary data.</text>
</comment>
<evidence type="ECO:0000313" key="2">
    <source>
        <dbReference type="Proteomes" id="UP000003165"/>
    </source>
</evidence>
<organism evidence="1 2">
    <name type="scientific">Pseudogulbenkiania ferrooxidans 2002</name>
    <dbReference type="NCBI Taxonomy" id="279714"/>
    <lineage>
        <taxon>Bacteria</taxon>
        <taxon>Pseudomonadati</taxon>
        <taxon>Pseudomonadota</taxon>
        <taxon>Betaproteobacteria</taxon>
        <taxon>Neisseriales</taxon>
        <taxon>Chromobacteriaceae</taxon>
        <taxon>Pseudogulbenkiania</taxon>
    </lineage>
</organism>
<protein>
    <submittedName>
        <fullName evidence="1">Uncharacterized protein</fullName>
    </submittedName>
</protein>
<proteinExistence type="predicted"/>
<dbReference type="EMBL" id="ACIS01000001">
    <property type="protein sequence ID" value="EEG10284.1"/>
    <property type="molecule type" value="Genomic_DNA"/>
</dbReference>
<accession>B9YYT1</accession>
<keyword evidence="2" id="KW-1185">Reference proteome</keyword>
<name>B9YYT1_9NEIS</name>
<gene>
    <name evidence="1" type="ORF">FuraDRAFT_0266</name>
</gene>
<evidence type="ECO:0000313" key="1">
    <source>
        <dbReference type="EMBL" id="EEG10284.1"/>
    </source>
</evidence>